<dbReference type="Gene3D" id="3.10.180.10">
    <property type="entry name" value="2,3-Dihydroxybiphenyl 1,2-Dioxygenase, domain 1"/>
    <property type="match status" value="1"/>
</dbReference>
<dbReference type="SUPFAM" id="SSF54593">
    <property type="entry name" value="Glyoxalase/Bleomycin resistance protein/Dihydroxybiphenyl dioxygenase"/>
    <property type="match status" value="1"/>
</dbReference>
<protein>
    <recommendedName>
        <fullName evidence="3">Glyoxalase/Bleomycin resistance protein/Dihydroxybiphenyl dioxygenase</fullName>
    </recommendedName>
</protein>
<dbReference type="AlphaFoldDB" id="A0A4P9W0W0"/>
<organism evidence="1 2">
    <name type="scientific">Blyttiomyces helicus</name>
    <dbReference type="NCBI Taxonomy" id="388810"/>
    <lineage>
        <taxon>Eukaryota</taxon>
        <taxon>Fungi</taxon>
        <taxon>Fungi incertae sedis</taxon>
        <taxon>Chytridiomycota</taxon>
        <taxon>Chytridiomycota incertae sedis</taxon>
        <taxon>Chytridiomycetes</taxon>
        <taxon>Chytridiomycetes incertae sedis</taxon>
        <taxon>Blyttiomyces</taxon>
    </lineage>
</organism>
<sequence>MWNASQFASIPTERFRFRYIRLRCSGSIEDTIEFYTSLGMTVEWQTEMTAASGDPNAARDVLALAYQFNSNEQSMYNVQLWFEKVGGWKHICRSSEAPHPSKMFYPSLNPQVIYVHFLSRLVGRLKGKGFQITASPVDISEVKICIARDPNGIEVRLIELSDLQLNEEATRKQVGLMGLSLIDVPWGDGRLWGDGEMTPATRLLTPIHRPLLQTKWYARLAYYAVPTAAASSAVRLYETLFSNFKVRGAFGRKMTTLDQVPDGNTSGRKGPLAIGAIRQAISHAVQPARQLVLSVSRSVTMWTPWARPKKFNALGQPSSLLVRVSGGG</sequence>
<dbReference type="EMBL" id="KZ999757">
    <property type="protein sequence ID" value="RKO84763.1"/>
    <property type="molecule type" value="Genomic_DNA"/>
</dbReference>
<proteinExistence type="predicted"/>
<reference evidence="2" key="1">
    <citation type="journal article" date="2018" name="Nat. Microbiol.">
        <title>Leveraging single-cell genomics to expand the fungal tree of life.</title>
        <authorList>
            <person name="Ahrendt S.R."/>
            <person name="Quandt C.A."/>
            <person name="Ciobanu D."/>
            <person name="Clum A."/>
            <person name="Salamov A."/>
            <person name="Andreopoulos B."/>
            <person name="Cheng J.F."/>
            <person name="Woyke T."/>
            <person name="Pelin A."/>
            <person name="Henrissat B."/>
            <person name="Reynolds N.K."/>
            <person name="Benny G.L."/>
            <person name="Smith M.E."/>
            <person name="James T.Y."/>
            <person name="Grigoriev I.V."/>
        </authorList>
    </citation>
    <scope>NUCLEOTIDE SEQUENCE [LARGE SCALE GENOMIC DNA]</scope>
</reference>
<keyword evidence="2" id="KW-1185">Reference proteome</keyword>
<evidence type="ECO:0000313" key="2">
    <source>
        <dbReference type="Proteomes" id="UP000269721"/>
    </source>
</evidence>
<dbReference type="Proteomes" id="UP000269721">
    <property type="component" value="Unassembled WGS sequence"/>
</dbReference>
<accession>A0A4P9W0W0</accession>
<dbReference type="OrthoDB" id="5557314at2759"/>
<name>A0A4P9W0W0_9FUNG</name>
<dbReference type="InterPro" id="IPR029068">
    <property type="entry name" value="Glyas_Bleomycin-R_OHBP_Dase"/>
</dbReference>
<evidence type="ECO:0000313" key="1">
    <source>
        <dbReference type="EMBL" id="RKO84763.1"/>
    </source>
</evidence>
<evidence type="ECO:0008006" key="3">
    <source>
        <dbReference type="Google" id="ProtNLM"/>
    </source>
</evidence>
<gene>
    <name evidence="1" type="ORF">BDK51DRAFT_47782</name>
</gene>